<keyword evidence="2 8" id="KW-0813">Transport</keyword>
<evidence type="ECO:0000256" key="6">
    <source>
        <dbReference type="ARBA" id="ARBA00022989"/>
    </source>
</evidence>
<feature type="transmembrane region" description="Helical" evidence="9">
    <location>
        <begin position="219"/>
        <end position="238"/>
    </location>
</feature>
<dbReference type="InterPro" id="IPR004796">
    <property type="entry name" value="PTS_IIC_cello"/>
</dbReference>
<keyword evidence="5 9" id="KW-0812">Transmembrane</keyword>
<dbReference type="Proteomes" id="UP000219573">
    <property type="component" value="Unassembled WGS sequence"/>
</dbReference>
<feature type="transmembrane region" description="Helical" evidence="9">
    <location>
        <begin position="290"/>
        <end position="311"/>
    </location>
</feature>
<dbReference type="PANTHER" id="PTHR33989:SF4">
    <property type="entry name" value="PTS SYSTEM N,N'-DIACETYLCHITOBIOSE-SPECIFIC EIIC COMPONENT"/>
    <property type="match status" value="1"/>
</dbReference>
<organism evidence="11 12">
    <name type="scientific">Orenia metallireducens</name>
    <dbReference type="NCBI Taxonomy" id="1413210"/>
    <lineage>
        <taxon>Bacteria</taxon>
        <taxon>Bacillati</taxon>
        <taxon>Bacillota</taxon>
        <taxon>Clostridia</taxon>
        <taxon>Halanaerobiales</taxon>
        <taxon>Halobacteroidaceae</taxon>
        <taxon>Orenia</taxon>
    </lineage>
</organism>
<comment type="function">
    <text evidence="8">The phosphoenolpyruvate-dependent sugar phosphotransferase system (PTS), a major carbohydrate active -transport system, catalyzes the phosphorylation of incoming sugar substrates concomitant with their translocation across the cell membrane.</text>
</comment>
<dbReference type="GO" id="GO:0009401">
    <property type="term" value="P:phosphoenolpyruvate-dependent sugar phosphotransferase system"/>
    <property type="evidence" value="ECO:0007669"/>
    <property type="project" value="InterPro"/>
</dbReference>
<feature type="transmembrane region" description="Helical" evidence="9">
    <location>
        <begin position="146"/>
        <end position="166"/>
    </location>
</feature>
<evidence type="ECO:0000313" key="12">
    <source>
        <dbReference type="Proteomes" id="UP000219573"/>
    </source>
</evidence>
<proteinExistence type="predicted"/>
<evidence type="ECO:0000256" key="2">
    <source>
        <dbReference type="ARBA" id="ARBA00022448"/>
    </source>
</evidence>
<dbReference type="GO" id="GO:0005886">
    <property type="term" value="C:plasma membrane"/>
    <property type="evidence" value="ECO:0007669"/>
    <property type="project" value="UniProtKB-SubCell"/>
</dbReference>
<feature type="transmembrane region" description="Helical" evidence="9">
    <location>
        <begin position="399"/>
        <end position="418"/>
    </location>
</feature>
<dbReference type="InterPro" id="IPR004501">
    <property type="entry name" value="PTS_EIIC_3"/>
</dbReference>
<reference evidence="12" key="1">
    <citation type="submission" date="2017-09" db="EMBL/GenBank/DDBJ databases">
        <authorList>
            <person name="Varghese N."/>
            <person name="Submissions S."/>
        </authorList>
    </citation>
    <scope>NUCLEOTIDE SEQUENCE [LARGE SCALE GENOMIC DNA]</scope>
    <source>
        <strain evidence="12">MSL47</strain>
    </source>
</reference>
<dbReference type="NCBIfam" id="TIGR00410">
    <property type="entry name" value="lacE"/>
    <property type="match status" value="1"/>
</dbReference>
<keyword evidence="6 9" id="KW-1133">Transmembrane helix</keyword>
<name>A0A285GC90_9FIRM</name>
<dbReference type="EMBL" id="OBDZ01000006">
    <property type="protein sequence ID" value="SNY21187.1"/>
    <property type="molecule type" value="Genomic_DNA"/>
</dbReference>
<evidence type="ECO:0000256" key="1">
    <source>
        <dbReference type="ARBA" id="ARBA00004651"/>
    </source>
</evidence>
<dbReference type="Pfam" id="PF02378">
    <property type="entry name" value="PTS_EIIC"/>
    <property type="match status" value="1"/>
</dbReference>
<evidence type="ECO:0000313" key="11">
    <source>
        <dbReference type="EMBL" id="SNY21187.1"/>
    </source>
</evidence>
<dbReference type="PIRSF" id="PIRSF006351">
    <property type="entry name" value="PTS_EIIC-Cellobiose"/>
    <property type="match status" value="1"/>
</dbReference>
<sequence length="445" mass="48321">MANNKFFDFLETKMMPVMGKVANQRHLSAVKNGMIGIIPFTILGSMCLILRFPPIDPSKVGANPNFFIKMLLAWKTWADANGDAIMMPFNMTMALLGLFAVIGISYNLAKTYKLNLLSATTLFLMSYLVVAAPATNGALPMGYLDAKGLFTAIIVGLVSVEVLKFMEDRDIKIKMPDGVPPAVANSFASLIPAFVLIIIFYALSLIVQSATGMILPQAIMAMMAPLVGAVDSPIGVFFTVLLCQLLWFAGIHGASTVGAVLTPFLIQNWNLNAELRIAGEAMKYTYTRPMWAFFICLGGSGATLALAFMMLRSKSKQLSSVGKVGILPGLFNINEPIIFGAPLVLNPIMFIPFVFISPILGVLSYFAIDMGLVGRAFATAPWTTPAPIGAFMATMDWRAAVWVVVLFVLSSLMYYPFFKTYEKQLVQQEQEAAAMEAGGEQTVTA</sequence>
<evidence type="ECO:0000256" key="9">
    <source>
        <dbReference type="SAM" id="Phobius"/>
    </source>
</evidence>
<comment type="subcellular location">
    <subcellularLocation>
        <location evidence="1">Cell membrane</location>
        <topology evidence="1">Multi-pass membrane protein</topology>
    </subcellularLocation>
</comment>
<evidence type="ECO:0000256" key="4">
    <source>
        <dbReference type="ARBA" id="ARBA00022597"/>
    </source>
</evidence>
<dbReference type="RefSeq" id="WP_097017162.1">
    <property type="nucleotide sequence ID" value="NZ_OBDZ01000006.1"/>
</dbReference>
<dbReference type="InterPro" id="IPR051088">
    <property type="entry name" value="PTS_Sugar-EIIC/EIIB"/>
</dbReference>
<keyword evidence="3 8" id="KW-1003">Cell membrane</keyword>
<evidence type="ECO:0000256" key="7">
    <source>
        <dbReference type="ARBA" id="ARBA00023136"/>
    </source>
</evidence>
<keyword evidence="7 8" id="KW-0472">Membrane</keyword>
<evidence type="ECO:0000256" key="8">
    <source>
        <dbReference type="PIRNR" id="PIRNR006351"/>
    </source>
</evidence>
<accession>A0A285GC90</accession>
<dbReference type="PANTHER" id="PTHR33989">
    <property type="match status" value="1"/>
</dbReference>
<feature type="transmembrane region" description="Helical" evidence="9">
    <location>
        <begin position="33"/>
        <end position="52"/>
    </location>
</feature>
<protein>
    <recommendedName>
        <fullName evidence="8">Permease IIC component</fullName>
    </recommendedName>
</protein>
<evidence type="ECO:0000256" key="5">
    <source>
        <dbReference type="ARBA" id="ARBA00022692"/>
    </source>
</evidence>
<dbReference type="PROSITE" id="PS51105">
    <property type="entry name" value="PTS_EIIC_TYPE_3"/>
    <property type="match status" value="1"/>
</dbReference>
<gene>
    <name evidence="11" type="ORF">SAMN06265827_106137</name>
</gene>
<keyword evidence="4 8" id="KW-0762">Sugar transport</keyword>
<evidence type="ECO:0000256" key="3">
    <source>
        <dbReference type="ARBA" id="ARBA00022475"/>
    </source>
</evidence>
<feature type="transmembrane region" description="Helical" evidence="9">
    <location>
        <begin position="85"/>
        <end position="109"/>
    </location>
</feature>
<keyword evidence="12" id="KW-1185">Reference proteome</keyword>
<feature type="transmembrane region" description="Helical" evidence="9">
    <location>
        <begin position="245"/>
        <end position="266"/>
    </location>
</feature>
<feature type="domain" description="PTS EIIC type-3" evidence="10">
    <location>
        <begin position="10"/>
        <end position="417"/>
    </location>
</feature>
<evidence type="ECO:0000259" key="10">
    <source>
        <dbReference type="PROSITE" id="PS51105"/>
    </source>
</evidence>
<feature type="transmembrane region" description="Helical" evidence="9">
    <location>
        <begin position="116"/>
        <end position="134"/>
    </location>
</feature>
<feature type="transmembrane region" description="Helical" evidence="9">
    <location>
        <begin position="348"/>
        <end position="368"/>
    </location>
</feature>
<dbReference type="GO" id="GO:0008982">
    <property type="term" value="F:protein-N(PI)-phosphohistidine-sugar phosphotransferase activity"/>
    <property type="evidence" value="ECO:0007669"/>
    <property type="project" value="UniProtKB-UniRule"/>
</dbReference>
<dbReference type="InterPro" id="IPR003352">
    <property type="entry name" value="PTS_EIIC"/>
</dbReference>
<dbReference type="AlphaFoldDB" id="A0A285GC90"/>
<feature type="transmembrane region" description="Helical" evidence="9">
    <location>
        <begin position="187"/>
        <end position="207"/>
    </location>
</feature>